<evidence type="ECO:0000256" key="1">
    <source>
        <dbReference type="SAM" id="SignalP"/>
    </source>
</evidence>
<organism evidence="2 3">
    <name type="scientific">Amphritea pacifica</name>
    <dbReference type="NCBI Taxonomy" id="2811233"/>
    <lineage>
        <taxon>Bacteria</taxon>
        <taxon>Pseudomonadati</taxon>
        <taxon>Pseudomonadota</taxon>
        <taxon>Gammaproteobacteria</taxon>
        <taxon>Oceanospirillales</taxon>
        <taxon>Oceanospirillaceae</taxon>
        <taxon>Amphritea</taxon>
    </lineage>
</organism>
<sequence length="1606" mass="173961">MMKNYKFYRTALIRIFCALSCVYIANATAVTSSDFQATPALVSRTATPQVMLAMSADHQLFFKAYSDYLDLDGDSVIDTTYKHSFDYYGYFDSYKCYEYNTTHHRFEPDSVTQDKYCSGKWSGNFLNWASMTRIDTVRRILYGGMRSTDTSSLTVLERSYLPNDAHSFAKYFADTTELPKLTPFTSSQAPSGITVCNTTVASTKWSQDVTDAPLIRVAKGDYALWAANERWQCRWSEEKSAANGNDYAKSGLNSASSNPSKSSQGLGEKDYIARVTACDSSLIGTEDCKQYPDGNYKPVGILQSYGDEGAVNFGLVSGTYSKNKSGGVLRKNVGSITDEVNATTDGTFKAAPAAGNIIDTLNKLRLYGYDHNGGTYTSSNSNGDNCTYSLNSFNNGQCTNWGNPVAEILSECYRYFGGKSAKSSFAPSSTSADKITGLRTATWSDPLNTDNQCAKLNLIMFNASTVSYDSDELGSFNSDFSTSASALTNTVGNGEGITGNDYFVGENGTDNNQLCTSKTVSALGSVQGTCPDAPRLDGSYQMAGMAAFAHLNDLRSGLDGVQNVNTYGVSLAPALPSVDIVVPGSSGKSVTLLPACRNSNAQGNCAIVDFKIAEPYHRDGVSGAYVGSLYVNWEDSEQGGDYDQDMWGTIRYRITSTTIEITTDAIAKSTPFPMGFGYIISGTTDDGFHVHSGINDFEYDEGSNIVDCYDRHGNTTTRCNINDAATSRTYTLGASTGSLLEQPLFYAAKWGGFNDIDNSGTPNNSNEWDNKNNADGTLVPDGIPDNYFYATNPSQLKYQLQQVLDSIINRTSSGTNASVVSNSNTGVGAIYQALYQPRVKSANKNISWVGVLHALFIDGYGRVREDSDGNAKLNATDKVVDIYYDASLEETLIQRYTVNADNSLTLSGAPVNIDNIDTVWSARDQLAAMTNAQARTQRTYGNNDGTRYIFTAIDGGSSGTADGKINSADVVDFVPGTFTSSNRYEYLGDTVTNGTLATALVNYIRGDDSIAGMRSRTIDYDHDGSDEVWRLGDIIHSTPSVVGAPASNYKARFGDPSYDTFWKQYEYRRQVVYAGANDGMLHAFNGGFWNLNTLGFETAVSGKSNYALGAELWAYVPYNLLPHLRWLGEEGYPHVYYVDGETATFDVNIFANDSDHPGGWGTILVAGMRLGGGEQQVSIGGTVKDFRSAILVFDVTNPEVAPTLLAEISHPDMGLTTSKPAVLKRRTAKTDLVTGSPDWSLGVDKNEWYLVIGSGPIGSGAISEASSDQNAKLFVYDLVSKSFVSGATGLSVESDGHSYLGDITVTDWNNDFVDDVIYVGSVSLDPTAVVPTDTVSGNLNRVVFDPVATTFTPSRFVRTDKPIVAAPYTIIDTESQPWVYSGTGRVMVGEDNRNSEQQSFYGVKEYLDANGDIISNVLQRSDLVDSTNTVVFKNGTVKDYSSGSAQTLVIDSKNINNFSQLKTQMKSENGWYRDFENTTDPSGRNVNTSVSVFSFLFFTEYVPPANICDIDGESFLYALDYQTGTASSLLPFGTSNNRTTTDANGDPVPEAQGKVSLGDGMASAPVVHRGVGGVTHIITQKSTGAIGSNEAFVEPKGGRMSWRQLY</sequence>
<dbReference type="RefSeq" id="WP_205214131.1">
    <property type="nucleotide sequence ID" value="NZ_JAFFZP010000032.1"/>
</dbReference>
<evidence type="ECO:0000313" key="2">
    <source>
        <dbReference type="EMBL" id="MBN0989049.1"/>
    </source>
</evidence>
<protein>
    <recommendedName>
        <fullName evidence="4">PilC beta-propeller domain-containing protein</fullName>
    </recommendedName>
</protein>
<feature type="chain" id="PRO_5045992991" description="PilC beta-propeller domain-containing protein" evidence="1">
    <location>
        <begin position="30"/>
        <end position="1606"/>
    </location>
</feature>
<dbReference type="Proteomes" id="UP000760472">
    <property type="component" value="Unassembled WGS sequence"/>
</dbReference>
<comment type="caution">
    <text evidence="2">The sequence shown here is derived from an EMBL/GenBank/DDBJ whole genome shotgun (WGS) entry which is preliminary data.</text>
</comment>
<feature type="signal peptide" evidence="1">
    <location>
        <begin position="1"/>
        <end position="29"/>
    </location>
</feature>
<accession>A0ABS2WBI4</accession>
<proteinExistence type="predicted"/>
<keyword evidence="3" id="KW-1185">Reference proteome</keyword>
<name>A0ABS2WBI4_9GAMM</name>
<gene>
    <name evidence="2" type="ORF">JW498_16910</name>
</gene>
<dbReference type="EMBL" id="JAFFZP010000032">
    <property type="protein sequence ID" value="MBN0989049.1"/>
    <property type="molecule type" value="Genomic_DNA"/>
</dbReference>
<reference evidence="2 3" key="1">
    <citation type="submission" date="2021-02" db="EMBL/GenBank/DDBJ databases">
        <title>A novel species of genus Amphritea isolated from a fishpond in China.</title>
        <authorList>
            <person name="Lu H."/>
        </authorList>
    </citation>
    <scope>NUCLEOTIDE SEQUENCE [LARGE SCALE GENOMIC DNA]</scope>
    <source>
        <strain evidence="2 3">RP18W</strain>
    </source>
</reference>
<evidence type="ECO:0000313" key="3">
    <source>
        <dbReference type="Proteomes" id="UP000760472"/>
    </source>
</evidence>
<keyword evidence="1" id="KW-0732">Signal</keyword>
<evidence type="ECO:0008006" key="4">
    <source>
        <dbReference type="Google" id="ProtNLM"/>
    </source>
</evidence>